<reference evidence="8" key="1">
    <citation type="submission" date="2017-09" db="EMBL/GenBank/DDBJ databases">
        <title>Depth-based differentiation of microbial function through sediment-hosted aquifers and enrichment of novel symbionts in the deep terrestrial subsurface.</title>
        <authorList>
            <person name="Probst A.J."/>
            <person name="Ladd B."/>
            <person name="Jarett J.K."/>
            <person name="Geller-Mcgrath D.E."/>
            <person name="Sieber C.M.K."/>
            <person name="Emerson J.B."/>
            <person name="Anantharaman K."/>
            <person name="Thomas B.C."/>
            <person name="Malmstrom R."/>
            <person name="Stieglmeier M."/>
            <person name="Klingl A."/>
            <person name="Woyke T."/>
            <person name="Ryan C.M."/>
            <person name="Banfield J.F."/>
        </authorList>
    </citation>
    <scope>NUCLEOTIDE SEQUENCE [LARGE SCALE GENOMIC DNA]</scope>
</reference>
<name>A0A2M8LGV5_9BACT</name>
<evidence type="ECO:0000256" key="1">
    <source>
        <dbReference type="ARBA" id="ARBA00010528"/>
    </source>
</evidence>
<feature type="compositionally biased region" description="Basic residues" evidence="6">
    <location>
        <begin position="63"/>
        <end position="78"/>
    </location>
</feature>
<dbReference type="PANTHER" id="PTHR10746">
    <property type="entry name" value="50S RIBOSOMAL PROTEIN L4"/>
    <property type="match status" value="1"/>
</dbReference>
<evidence type="ECO:0000313" key="7">
    <source>
        <dbReference type="EMBL" id="PJE76636.1"/>
    </source>
</evidence>
<keyword evidence="5" id="KW-0694">RNA-binding</keyword>
<dbReference type="Pfam" id="PF00573">
    <property type="entry name" value="Ribosomal_L4"/>
    <property type="match status" value="1"/>
</dbReference>
<comment type="similarity">
    <text evidence="1 5">Belongs to the universal ribosomal protein uL4 family.</text>
</comment>
<dbReference type="NCBIfam" id="TIGR03953">
    <property type="entry name" value="rplD_bact"/>
    <property type="match status" value="1"/>
</dbReference>
<comment type="function">
    <text evidence="5">Forms part of the polypeptide exit tunnel.</text>
</comment>
<dbReference type="Gene3D" id="3.40.1370.10">
    <property type="match status" value="1"/>
</dbReference>
<accession>A0A2M8LGV5</accession>
<sequence length="211" mass="23298">MVRVKLYTTDGKTKGELTLDESLFSVKVNAALVHEAVVAQTSNGRKAIAHTKTRGEVAGSGKKPWKQKGTGRARHGSRRSPIWIGGGITFGPRNDRSFGVKMNDKARRKALAMVLSDKVTHERLIAVDQLLLEEGKTKQLVEVLNNLPTSGKRTLIVTTPENKTVSRAARNLQEIETIPANTLNIVDLLRFDYVLITEPAVAMVTDIYKRN</sequence>
<protein>
    <recommendedName>
        <fullName evidence="4 5">Large ribosomal subunit protein uL4</fullName>
    </recommendedName>
</protein>
<dbReference type="GO" id="GO:0006412">
    <property type="term" value="P:translation"/>
    <property type="evidence" value="ECO:0007669"/>
    <property type="project" value="UniProtKB-UniRule"/>
</dbReference>
<evidence type="ECO:0000313" key="8">
    <source>
        <dbReference type="Proteomes" id="UP000231436"/>
    </source>
</evidence>
<evidence type="ECO:0000256" key="5">
    <source>
        <dbReference type="HAMAP-Rule" id="MF_01328"/>
    </source>
</evidence>
<feature type="region of interest" description="Disordered" evidence="6">
    <location>
        <begin position="51"/>
        <end position="78"/>
    </location>
</feature>
<dbReference type="Proteomes" id="UP000231436">
    <property type="component" value="Unassembled WGS sequence"/>
</dbReference>
<comment type="function">
    <text evidence="5">One of the primary rRNA binding proteins, this protein initially binds near the 5'-end of the 23S rRNA. It is important during the early stages of 50S assembly. It makes multiple contacts with different domains of the 23S rRNA in the assembled 50S subunit and ribosome.</text>
</comment>
<evidence type="ECO:0000256" key="4">
    <source>
        <dbReference type="ARBA" id="ARBA00035244"/>
    </source>
</evidence>
<dbReference type="GO" id="GO:0019843">
    <property type="term" value="F:rRNA binding"/>
    <property type="evidence" value="ECO:0007669"/>
    <property type="project" value="UniProtKB-UniRule"/>
</dbReference>
<proteinExistence type="inferred from homology"/>
<gene>
    <name evidence="5" type="primary">rplD</name>
    <name evidence="7" type="ORF">COV05_03575</name>
</gene>
<evidence type="ECO:0000256" key="3">
    <source>
        <dbReference type="ARBA" id="ARBA00023274"/>
    </source>
</evidence>
<dbReference type="GO" id="GO:0005840">
    <property type="term" value="C:ribosome"/>
    <property type="evidence" value="ECO:0007669"/>
    <property type="project" value="UniProtKB-KW"/>
</dbReference>
<keyword evidence="5" id="KW-0699">rRNA-binding</keyword>
<dbReference type="InterPro" id="IPR002136">
    <property type="entry name" value="Ribosomal_uL4"/>
</dbReference>
<evidence type="ECO:0000256" key="6">
    <source>
        <dbReference type="SAM" id="MobiDB-lite"/>
    </source>
</evidence>
<dbReference type="HAMAP" id="MF_01328_B">
    <property type="entry name" value="Ribosomal_uL4_B"/>
    <property type="match status" value="1"/>
</dbReference>
<dbReference type="PANTHER" id="PTHR10746:SF6">
    <property type="entry name" value="LARGE RIBOSOMAL SUBUNIT PROTEIN UL4M"/>
    <property type="match status" value="1"/>
</dbReference>
<keyword evidence="3 5" id="KW-0687">Ribonucleoprotein</keyword>
<dbReference type="GO" id="GO:1990904">
    <property type="term" value="C:ribonucleoprotein complex"/>
    <property type="evidence" value="ECO:0007669"/>
    <property type="project" value="UniProtKB-KW"/>
</dbReference>
<comment type="subunit">
    <text evidence="5">Part of the 50S ribosomal subunit.</text>
</comment>
<keyword evidence="2 5" id="KW-0689">Ribosomal protein</keyword>
<organism evidence="7 8">
    <name type="scientific">Candidatus Uhrbacteria bacterium CG10_big_fil_rev_8_21_14_0_10_48_16</name>
    <dbReference type="NCBI Taxonomy" id="1975038"/>
    <lineage>
        <taxon>Bacteria</taxon>
        <taxon>Candidatus Uhriibacteriota</taxon>
    </lineage>
</organism>
<dbReference type="AlphaFoldDB" id="A0A2M8LGV5"/>
<dbReference type="InterPro" id="IPR023574">
    <property type="entry name" value="Ribosomal_uL4_dom_sf"/>
</dbReference>
<dbReference type="SUPFAM" id="SSF52166">
    <property type="entry name" value="Ribosomal protein L4"/>
    <property type="match status" value="1"/>
</dbReference>
<dbReference type="GO" id="GO:0003735">
    <property type="term" value="F:structural constituent of ribosome"/>
    <property type="evidence" value="ECO:0007669"/>
    <property type="project" value="InterPro"/>
</dbReference>
<evidence type="ECO:0000256" key="2">
    <source>
        <dbReference type="ARBA" id="ARBA00022980"/>
    </source>
</evidence>
<comment type="caution">
    <text evidence="7">The sequence shown here is derived from an EMBL/GenBank/DDBJ whole genome shotgun (WGS) entry which is preliminary data.</text>
</comment>
<dbReference type="InterPro" id="IPR013005">
    <property type="entry name" value="Ribosomal_uL4-like"/>
</dbReference>
<dbReference type="EMBL" id="PFEU01000017">
    <property type="protein sequence ID" value="PJE76636.1"/>
    <property type="molecule type" value="Genomic_DNA"/>
</dbReference>